<evidence type="ECO:0000256" key="8">
    <source>
        <dbReference type="SAM" id="Coils"/>
    </source>
</evidence>
<dbReference type="InterPro" id="IPR020845">
    <property type="entry name" value="AMP-binding_CS"/>
</dbReference>
<evidence type="ECO:0000256" key="1">
    <source>
        <dbReference type="ARBA" id="ARBA00022490"/>
    </source>
</evidence>
<feature type="domain" description="AMP-dependent synthetase/ligase" evidence="9">
    <location>
        <begin position="13"/>
        <end position="361"/>
    </location>
</feature>
<dbReference type="PANTHER" id="PTHR45398">
    <property type="match status" value="1"/>
</dbReference>
<feature type="binding site" evidence="7">
    <location>
        <position position="388"/>
    </location>
    <ligand>
        <name>ATP</name>
        <dbReference type="ChEBI" id="CHEBI:30616"/>
    </ligand>
</feature>
<feature type="binding site" evidence="7">
    <location>
        <position position="497"/>
    </location>
    <ligand>
        <name>ATP</name>
        <dbReference type="ChEBI" id="CHEBI:30616"/>
    </ligand>
</feature>
<proteinExistence type="inferred from homology"/>
<dbReference type="InterPro" id="IPR044507">
    <property type="entry name" value="DltA-like"/>
</dbReference>
<dbReference type="InterPro" id="IPR042099">
    <property type="entry name" value="ANL_N_sf"/>
</dbReference>
<dbReference type="NCBIfam" id="TIGR01733">
    <property type="entry name" value="AA-adenyl-dom"/>
    <property type="match status" value="1"/>
</dbReference>
<keyword evidence="12" id="KW-1185">Reference proteome</keyword>
<keyword evidence="1 7" id="KW-0963">Cytoplasm</keyword>
<evidence type="ECO:0000313" key="11">
    <source>
        <dbReference type="EMBL" id="AIY84702.1"/>
    </source>
</evidence>
<keyword evidence="2 7" id="KW-0436">Ligase</keyword>
<dbReference type="GO" id="GO:0005524">
    <property type="term" value="F:ATP binding"/>
    <property type="evidence" value="ECO:0007669"/>
    <property type="project" value="UniProtKB-KW"/>
</dbReference>
<evidence type="ECO:0000256" key="6">
    <source>
        <dbReference type="ARBA" id="ARBA00061336"/>
    </source>
</evidence>
<evidence type="ECO:0000256" key="5">
    <source>
        <dbReference type="ARBA" id="ARBA00054605"/>
    </source>
</evidence>
<dbReference type="InterPro" id="IPR000873">
    <property type="entry name" value="AMP-dep_synth/lig_dom"/>
</dbReference>
<reference evidence="11 12" key="1">
    <citation type="journal article" date="2015" name="Infect. Genet. Evol.">
        <title>Genomic sequences of six botulinum neurotoxin-producing strains representing three clostridial species illustrate the mobility and diversity of botulinum neurotoxin genes.</title>
        <authorList>
            <person name="Smith T.J."/>
            <person name="Hill K.K."/>
            <person name="Xie G."/>
            <person name="Foley B.T."/>
            <person name="Williamson C.H."/>
            <person name="Foster J.T."/>
            <person name="Johnson S.L."/>
            <person name="Chertkov O."/>
            <person name="Teshima H."/>
            <person name="Gibbons H.S."/>
            <person name="Johnsky L.A."/>
            <person name="Karavis M.A."/>
            <person name="Smith L.A."/>
        </authorList>
    </citation>
    <scope>NUCLEOTIDE SEQUENCE [LARGE SCALE GENOMIC DNA]</scope>
    <source>
        <strain evidence="11">Sullivan</strain>
    </source>
</reference>
<dbReference type="OrthoDB" id="9778383at2"/>
<keyword evidence="4 7" id="KW-0067">ATP-binding</keyword>
<dbReference type="SUPFAM" id="SSF56801">
    <property type="entry name" value="Acetyl-CoA synthetase-like"/>
    <property type="match status" value="1"/>
</dbReference>
<evidence type="ECO:0000256" key="2">
    <source>
        <dbReference type="ARBA" id="ARBA00022598"/>
    </source>
</evidence>
<dbReference type="EC" id="6.2.1.54" evidence="7"/>
<dbReference type="Pfam" id="PF13193">
    <property type="entry name" value="AMP-binding_C"/>
    <property type="match status" value="1"/>
</dbReference>
<dbReference type="Pfam" id="PF00501">
    <property type="entry name" value="AMP-binding"/>
    <property type="match status" value="1"/>
</dbReference>
<evidence type="ECO:0000256" key="4">
    <source>
        <dbReference type="ARBA" id="ARBA00022840"/>
    </source>
</evidence>
<sequence>MKIIEGIKRFAKTDRIALKCDGEELSYKDLNNYSESIAAYLKETHGDLDNTPIVIYGNKDNLIMACMIGALKSGRAYVPLDISFPLDRVLTVTEEVTPKIVFNFSDLEKSKFGDVNVINKDELIEIINKYKDKKVDKESYVKEDENAYILFTSGSTGKPKGVQISSNNIDNFEEWISDYLNIDGSEKVIMNQAAYSFDLSVTTIYPGLTNGCTLFSLSKKTLADYKELFKQFSASDMAIWVSTPSFAGVCVTEEDFNVNMLPKLEAMIFIGEVLPKNLAKELKERFPKTRIINGYGPTEATVGISANDITEEMIEDEKSLPVGVVMETTKIKVVDENGNEVKDGEKGEIIIIGNSVSKGYFKNEEKTNEVFYFEEENGERKRAYKTGDMAYLLEDKIYYCGRRDFQIKLNGFRIEIEDIENNLRKVDNVKNVVVLPIYKDAKIAYLQGIVQLEEKNDLSNLKNGMIIKKGLEKFVPSYMIPRNIKIIDEFPTNTNGKIDRKKLMEDMK</sequence>
<dbReference type="GO" id="GO:0047473">
    <property type="term" value="F:D-alanine [D-alanyl carrier protein] ligase activity"/>
    <property type="evidence" value="ECO:0007669"/>
    <property type="project" value="UniProtKB-UniRule"/>
</dbReference>
<evidence type="ECO:0000259" key="10">
    <source>
        <dbReference type="Pfam" id="PF13193"/>
    </source>
</evidence>
<accession>A0A0A7FYM5</accession>
<feature type="binding site" evidence="7">
    <location>
        <position position="497"/>
    </location>
    <ligand>
        <name>D-alanine</name>
        <dbReference type="ChEBI" id="CHEBI:57416"/>
    </ligand>
</feature>
<organism evidence="11 12">
    <name type="scientific">Clostridium baratii str. Sullivan</name>
    <dbReference type="NCBI Taxonomy" id="1415775"/>
    <lineage>
        <taxon>Bacteria</taxon>
        <taxon>Bacillati</taxon>
        <taxon>Bacillota</taxon>
        <taxon>Clostridia</taxon>
        <taxon>Eubacteriales</taxon>
        <taxon>Clostridiaceae</taxon>
        <taxon>Clostridium</taxon>
    </lineage>
</organism>
<comment type="caution">
    <text evidence="7">Lacks conserved residue(s) required for the propagation of feature annotation.</text>
</comment>
<feature type="binding site" evidence="7">
    <location>
        <position position="198"/>
    </location>
    <ligand>
        <name>D-alanine</name>
        <dbReference type="ChEBI" id="CHEBI:57416"/>
    </ligand>
</feature>
<dbReference type="FunFam" id="3.30.300.30:FF:000012">
    <property type="entry name" value="D-alanine--D-alanyl carrier protein ligase"/>
    <property type="match status" value="1"/>
</dbReference>
<dbReference type="KEGG" id="cbv:U729_575"/>
<protein>
    <recommendedName>
        <fullName evidence="7">D-alanine--D-alanyl carrier protein ligase</fullName>
        <shortName evidence="7">DCL</shortName>
        <ecNumber evidence="7">6.2.1.54</ecNumber>
    </recommendedName>
    <alternativeName>
        <fullName evidence="7">D-alanine--poly(phosphoribitol) ligase subunit 1</fullName>
    </alternativeName>
    <alternativeName>
        <fullName evidence="7">D-alanine-activating enzyme</fullName>
        <shortName evidence="7">DAE</shortName>
    </alternativeName>
</protein>
<dbReference type="NCBIfam" id="NF003417">
    <property type="entry name" value="PRK04813.1"/>
    <property type="match status" value="1"/>
</dbReference>
<comment type="catalytic activity">
    <reaction evidence="7">
        <text>holo-[D-alanyl-carrier protein] + D-alanine + ATP = D-alanyl-[D-alanyl-carrier protein] + AMP + diphosphate</text>
        <dbReference type="Rhea" id="RHEA:55132"/>
        <dbReference type="Rhea" id="RHEA-COMP:14102"/>
        <dbReference type="Rhea" id="RHEA-COMP:14103"/>
        <dbReference type="ChEBI" id="CHEBI:30616"/>
        <dbReference type="ChEBI" id="CHEBI:33019"/>
        <dbReference type="ChEBI" id="CHEBI:57416"/>
        <dbReference type="ChEBI" id="CHEBI:64479"/>
        <dbReference type="ChEBI" id="CHEBI:138620"/>
        <dbReference type="ChEBI" id="CHEBI:456215"/>
        <dbReference type="EC" id="6.2.1.54"/>
    </reaction>
</comment>
<comment type="subcellular location">
    <subcellularLocation>
        <location evidence="7">Cytoplasm</location>
    </subcellularLocation>
</comment>
<evidence type="ECO:0000256" key="7">
    <source>
        <dbReference type="HAMAP-Rule" id="MF_00593"/>
    </source>
</evidence>
<evidence type="ECO:0000256" key="3">
    <source>
        <dbReference type="ARBA" id="ARBA00022741"/>
    </source>
</evidence>
<dbReference type="GO" id="GO:0005737">
    <property type="term" value="C:cytoplasm"/>
    <property type="evidence" value="ECO:0007669"/>
    <property type="project" value="UniProtKB-SubCell"/>
</dbReference>
<dbReference type="InterPro" id="IPR045851">
    <property type="entry name" value="AMP-bd_C_sf"/>
</dbReference>
<dbReference type="PANTHER" id="PTHR45398:SF1">
    <property type="entry name" value="ENZYME, PUTATIVE (JCVI)-RELATED"/>
    <property type="match status" value="1"/>
</dbReference>
<dbReference type="InterPro" id="IPR010072">
    <property type="entry name" value="DltA"/>
</dbReference>
<dbReference type="Gene3D" id="3.30.300.30">
    <property type="match status" value="1"/>
</dbReference>
<feature type="binding site" evidence="7">
    <location>
        <begin position="152"/>
        <end position="153"/>
    </location>
    <ligand>
        <name>ATP</name>
        <dbReference type="ChEBI" id="CHEBI:30616"/>
    </ligand>
</feature>
<comment type="similarity">
    <text evidence="6 7">Belongs to the ATP-dependent AMP-binding enzyme family. DltA subfamily.</text>
</comment>
<dbReference type="PROSITE" id="PS00455">
    <property type="entry name" value="AMP_BINDING"/>
    <property type="match status" value="1"/>
</dbReference>
<dbReference type="InterPro" id="IPR025110">
    <property type="entry name" value="AMP-bd_C"/>
</dbReference>
<comment type="pathway">
    <text evidence="7">Cell wall biogenesis; lipoteichoic acid biosynthesis.</text>
</comment>
<dbReference type="Proteomes" id="UP000030635">
    <property type="component" value="Chromosome"/>
</dbReference>
<dbReference type="Gene3D" id="3.40.50.12780">
    <property type="entry name" value="N-terminal domain of ligase-like"/>
    <property type="match status" value="1"/>
</dbReference>
<dbReference type="InterPro" id="IPR010071">
    <property type="entry name" value="AA_adenyl_dom"/>
</dbReference>
<dbReference type="HAMAP" id="MF_00593">
    <property type="entry name" value="DltA"/>
    <property type="match status" value="1"/>
</dbReference>
<comment type="function">
    <text evidence="5 7">Catalyzes the first step in the D-alanylation of lipoteichoic acid (LTA), the activation of D-alanine and its transfer onto the D-alanyl carrier protein (Dcp) DltC. In an ATP-dependent two-step reaction, forms a high energy D-alanyl-AMP intermediate, followed by transfer of the D-alanyl residue as a thiol ester to the phosphopantheinyl prosthetic group of the Dcp. D-alanylation of LTA plays an important role in modulating the properties of the cell wall in Gram-positive bacteria, influencing the net charge of the cell wall.</text>
</comment>
<gene>
    <name evidence="7 11" type="primary">dltA</name>
    <name evidence="11" type="ORF">U729_575</name>
</gene>
<dbReference type="EMBL" id="CP006905">
    <property type="protein sequence ID" value="AIY84702.1"/>
    <property type="molecule type" value="Genomic_DNA"/>
</dbReference>
<evidence type="ECO:0000313" key="12">
    <source>
        <dbReference type="Proteomes" id="UP000030635"/>
    </source>
</evidence>
<feature type="coiled-coil region" evidence="8">
    <location>
        <begin position="402"/>
        <end position="429"/>
    </location>
</feature>
<dbReference type="GO" id="GO:0070395">
    <property type="term" value="P:lipoteichoic acid biosynthetic process"/>
    <property type="evidence" value="ECO:0007669"/>
    <property type="project" value="UniProtKB-UniRule"/>
</dbReference>
<dbReference type="RefSeq" id="WP_039311456.1">
    <property type="nucleotide sequence ID" value="NZ_CP006905.1"/>
</dbReference>
<evidence type="ECO:0000259" key="9">
    <source>
        <dbReference type="Pfam" id="PF00501"/>
    </source>
</evidence>
<dbReference type="STRING" id="1561.NPD11_2416"/>
<feature type="binding site" evidence="7">
    <location>
        <begin position="399"/>
        <end position="402"/>
    </location>
    <ligand>
        <name>ATP</name>
        <dbReference type="ChEBI" id="CHEBI:30616"/>
    </ligand>
</feature>
<feature type="binding site" evidence="7">
    <location>
        <position position="302"/>
    </location>
    <ligand>
        <name>D-alanine</name>
        <dbReference type="ChEBI" id="CHEBI:57416"/>
    </ligand>
</feature>
<dbReference type="HOGENOM" id="CLU_000022_2_12_9"/>
<dbReference type="CDD" id="cd05945">
    <property type="entry name" value="DltA"/>
    <property type="match status" value="1"/>
</dbReference>
<keyword evidence="8" id="KW-0175">Coiled coil</keyword>
<feature type="domain" description="AMP-binding enzyme C-terminal" evidence="10">
    <location>
        <begin position="419"/>
        <end position="497"/>
    </location>
</feature>
<dbReference type="UniPathway" id="UPA00556"/>
<dbReference type="AlphaFoldDB" id="A0A0A7FYM5"/>
<keyword evidence="3 7" id="KW-0547">Nucleotide-binding</keyword>
<dbReference type="eggNOG" id="COG1020">
    <property type="taxonomic scope" value="Bacteria"/>
</dbReference>
<name>A0A0A7FYM5_9CLOT</name>